<dbReference type="AlphaFoldDB" id="A0A7N2KQY9"/>
<dbReference type="Gramene" id="QL01p053704:mrna">
    <property type="protein sequence ID" value="QL01p053704:mrna"/>
    <property type="gene ID" value="QL01p053704"/>
</dbReference>
<name>A0A7N2KQY9_QUELO</name>
<dbReference type="PANTHER" id="PTHR33047:SF8">
    <property type="entry name" value="REGULATOR OF RDNA TRANSCRIPTION PROTEIN 15"/>
    <property type="match status" value="1"/>
</dbReference>
<evidence type="ECO:0008006" key="4">
    <source>
        <dbReference type="Google" id="ProtNLM"/>
    </source>
</evidence>
<feature type="compositionally biased region" description="Low complexity" evidence="1">
    <location>
        <begin position="226"/>
        <end position="235"/>
    </location>
</feature>
<sequence>MEGGMGFKDIAMFNDSMIGRAHIEGSKSNVAMNAWLPQANYPYGNFSDTSSFKFRRSKGSIGHAFTVRIHTGNQNQTSFYPFVPHEISVLVELILGHLGYLLTDVPPQPNSPPDNVFCQDRPAEASLGSKKRGRAPLLIHRISKITLKVVVFHFRLSAPTYPTPLKSFHKVGLESSSIGSSFPADSAKPVRIPLVHTSSESTVQRPETAGAVVPSPSPSRHTATCSRRGSSSSSSLTADRFRTGTPVPSPQSQSFSRGYRSILPTSLAYIVPSTRGCSPWRPDAVISMTGRGRHSVLRIFKGRRGRTGHHSTCGAPPAAGPYLRLSRFQGGQAICTDGRSARTRAPGFAATDVPSYSSRPGTCPDGRASTRVSSGFTTLRHSSPSFGSRQPVDSHTNQTPWSVFQDGPNGEPASRCQERADAEARREAHAANHNCGNDVSMSITTAQAWAAATIRIGPRPESIGGPVVVVPHPTGAHRRPPSTSSLTLFSKSFSSFPHGTCSLSVSRPYLALDRIYRPIGAAFPNNPTRRQRLMVRQGPGTTGLSPSPTPPSRGLGPGPLLRTLLQTTIRRRP</sequence>
<dbReference type="OMA" id="DIAMFND"/>
<dbReference type="Proteomes" id="UP000594261">
    <property type="component" value="Chromosome 1"/>
</dbReference>
<feature type="region of interest" description="Disordered" evidence="1">
    <location>
        <begin position="537"/>
        <end position="573"/>
    </location>
</feature>
<organism evidence="2 3">
    <name type="scientific">Quercus lobata</name>
    <name type="common">Valley oak</name>
    <dbReference type="NCBI Taxonomy" id="97700"/>
    <lineage>
        <taxon>Eukaryota</taxon>
        <taxon>Viridiplantae</taxon>
        <taxon>Streptophyta</taxon>
        <taxon>Embryophyta</taxon>
        <taxon>Tracheophyta</taxon>
        <taxon>Spermatophyta</taxon>
        <taxon>Magnoliopsida</taxon>
        <taxon>eudicotyledons</taxon>
        <taxon>Gunneridae</taxon>
        <taxon>Pentapetalae</taxon>
        <taxon>rosids</taxon>
        <taxon>fabids</taxon>
        <taxon>Fagales</taxon>
        <taxon>Fagaceae</taxon>
        <taxon>Quercus</taxon>
    </lineage>
</organism>
<reference evidence="2" key="2">
    <citation type="submission" date="2021-01" db="UniProtKB">
        <authorList>
            <consortium name="EnsemblPlants"/>
        </authorList>
    </citation>
    <scope>IDENTIFICATION</scope>
</reference>
<feature type="region of interest" description="Disordered" evidence="1">
    <location>
        <begin position="349"/>
        <end position="372"/>
    </location>
</feature>
<feature type="region of interest" description="Disordered" evidence="1">
    <location>
        <begin position="198"/>
        <end position="256"/>
    </location>
</feature>
<dbReference type="EMBL" id="LRBV02000001">
    <property type="status" value="NOT_ANNOTATED_CDS"/>
    <property type="molecule type" value="Genomic_DNA"/>
</dbReference>
<dbReference type="InterPro" id="IPR052997">
    <property type="entry name" value="RRT15-like"/>
</dbReference>
<feature type="region of interest" description="Disordered" evidence="1">
    <location>
        <begin position="380"/>
        <end position="399"/>
    </location>
</feature>
<protein>
    <recommendedName>
        <fullName evidence="4">Senescence-associated protein</fullName>
    </recommendedName>
</protein>
<keyword evidence="3" id="KW-1185">Reference proteome</keyword>
<dbReference type="PANTHER" id="PTHR33047">
    <property type="entry name" value="PROTEIN TAR1"/>
    <property type="match status" value="1"/>
</dbReference>
<dbReference type="EnsemblPlants" id="QL01p053704:mrna">
    <property type="protein sequence ID" value="QL01p053704:mrna"/>
    <property type="gene ID" value="QL01p053704"/>
</dbReference>
<accession>A0A7N2KQY9</accession>
<reference evidence="2 3" key="1">
    <citation type="journal article" date="2016" name="G3 (Bethesda)">
        <title>First Draft Assembly and Annotation of the Genome of a California Endemic Oak Quercus lobata Nee (Fagaceae).</title>
        <authorList>
            <person name="Sork V.L."/>
            <person name="Fitz-Gibbon S.T."/>
            <person name="Puiu D."/>
            <person name="Crepeau M."/>
            <person name="Gugger P.F."/>
            <person name="Sherman R."/>
            <person name="Stevens K."/>
            <person name="Langley C.H."/>
            <person name="Pellegrini M."/>
            <person name="Salzberg S.L."/>
        </authorList>
    </citation>
    <scope>NUCLEOTIDE SEQUENCE [LARGE SCALE GENOMIC DNA]</scope>
    <source>
        <strain evidence="2 3">cv. SW786</strain>
    </source>
</reference>
<proteinExistence type="predicted"/>
<dbReference type="InParanoid" id="A0A7N2KQY9"/>
<evidence type="ECO:0000313" key="3">
    <source>
        <dbReference type="Proteomes" id="UP000594261"/>
    </source>
</evidence>
<evidence type="ECO:0000313" key="2">
    <source>
        <dbReference type="EnsemblPlants" id="QL01p053704:mrna"/>
    </source>
</evidence>
<evidence type="ECO:0000256" key="1">
    <source>
        <dbReference type="SAM" id="MobiDB-lite"/>
    </source>
</evidence>